<organism evidence="1">
    <name type="scientific">Octopus bimaculoides</name>
    <name type="common">California two-spotted octopus</name>
    <dbReference type="NCBI Taxonomy" id="37653"/>
    <lineage>
        <taxon>Eukaryota</taxon>
        <taxon>Metazoa</taxon>
        <taxon>Spiralia</taxon>
        <taxon>Lophotrochozoa</taxon>
        <taxon>Mollusca</taxon>
        <taxon>Cephalopoda</taxon>
        <taxon>Coleoidea</taxon>
        <taxon>Octopodiformes</taxon>
        <taxon>Octopoda</taxon>
        <taxon>Incirrata</taxon>
        <taxon>Octopodidae</taxon>
        <taxon>Octopus</taxon>
    </lineage>
</organism>
<protein>
    <submittedName>
        <fullName evidence="1">Uncharacterized protein</fullName>
    </submittedName>
</protein>
<proteinExistence type="predicted"/>
<sequence>MTDYIHKKKTKNKTKIINLSNKTLRQTEINTLARGLKFTPTASTPNPPEIKDDISEFCRKLRLTEAFIDLNNEDDSIIKNKSNFIPSKGRNKALDDFCNHIQSFP</sequence>
<dbReference type="AlphaFoldDB" id="A0A0L8HZV6"/>
<dbReference type="OrthoDB" id="6108330at2759"/>
<dbReference type="EMBL" id="KQ416895">
    <property type="protein sequence ID" value="KOF94696.1"/>
    <property type="molecule type" value="Genomic_DNA"/>
</dbReference>
<evidence type="ECO:0000313" key="1">
    <source>
        <dbReference type="EMBL" id="KOF94696.1"/>
    </source>
</evidence>
<name>A0A0L8HZV6_OCTBM</name>
<gene>
    <name evidence="1" type="ORF">OCBIM_22000926mg</name>
</gene>
<reference evidence="1" key="1">
    <citation type="submission" date="2015-07" db="EMBL/GenBank/DDBJ databases">
        <title>MeaNS - Measles Nucleotide Surveillance Program.</title>
        <authorList>
            <person name="Tran T."/>
            <person name="Druce J."/>
        </authorList>
    </citation>
    <scope>NUCLEOTIDE SEQUENCE</scope>
    <source>
        <strain evidence="1">UCB-OBI-ISO-001</strain>
        <tissue evidence="1">Gonad</tissue>
    </source>
</reference>
<accession>A0A0L8HZV6</accession>